<dbReference type="GO" id="GO:0036009">
    <property type="term" value="F:protein-glutamine N-methyltransferase activity"/>
    <property type="evidence" value="ECO:0007669"/>
    <property type="project" value="InterPro"/>
</dbReference>
<dbReference type="NCBIfam" id="TIGR03533">
    <property type="entry name" value="L3_gln_methyl"/>
    <property type="match status" value="1"/>
</dbReference>
<evidence type="ECO:0000259" key="4">
    <source>
        <dbReference type="Pfam" id="PF05175"/>
    </source>
</evidence>
<evidence type="ECO:0000313" key="6">
    <source>
        <dbReference type="Proteomes" id="UP000054785"/>
    </source>
</evidence>
<dbReference type="PATRIC" id="fig|45065.4.peg.835"/>
<dbReference type="GO" id="GO:0032259">
    <property type="term" value="P:methylation"/>
    <property type="evidence" value="ECO:0007669"/>
    <property type="project" value="UniProtKB-KW"/>
</dbReference>
<dbReference type="SUPFAM" id="SSF53335">
    <property type="entry name" value="S-adenosyl-L-methionine-dependent methyltransferases"/>
    <property type="match status" value="1"/>
</dbReference>
<evidence type="ECO:0000256" key="2">
    <source>
        <dbReference type="ARBA" id="ARBA00022679"/>
    </source>
</evidence>
<dbReference type="InterPro" id="IPR029063">
    <property type="entry name" value="SAM-dependent_MTases_sf"/>
</dbReference>
<organism evidence="5 6">
    <name type="scientific">Legionella geestiana</name>
    <dbReference type="NCBI Taxonomy" id="45065"/>
    <lineage>
        <taxon>Bacteria</taxon>
        <taxon>Pseudomonadati</taxon>
        <taxon>Pseudomonadota</taxon>
        <taxon>Gammaproteobacteria</taxon>
        <taxon>Legionellales</taxon>
        <taxon>Legionellaceae</taxon>
        <taxon>Legionella</taxon>
    </lineage>
</organism>
<dbReference type="Pfam" id="PF05175">
    <property type="entry name" value="MTS"/>
    <property type="match status" value="1"/>
</dbReference>
<dbReference type="PIRSF" id="PIRSF037167">
    <property type="entry name" value="Mtase_YfcB_prd"/>
    <property type="match status" value="1"/>
</dbReference>
<evidence type="ECO:0000256" key="1">
    <source>
        <dbReference type="ARBA" id="ARBA00022603"/>
    </source>
</evidence>
<sequence length="304" mass="33758">MSESVASASTSLKTVLDFLRFGYSRANASDLYYGHGTDNAWDDILTLILKSLSLPLDTNPLLWQGRLTDAEKTHLSRQLAARIEDHVPVPYLVREALFCGLPFYVDERVLIPRSPIGEWIERRFSPFVDEDAVHEVLDMCTGSACLAIACCYAFPNAHVDAADISEDALAVAAINQERHGCEEQLCLIASDCWTNIPQKHYDIIISNPPYVGREEMETLPEEYLREPVLALEAANNGLAVVEKLLARAHDYLAPNGILVVEVGNSEEALIEAFPHLPFTWLECERGGQGVFLLTREQLIDAFGG</sequence>
<dbReference type="RefSeq" id="WP_028386102.1">
    <property type="nucleotide sequence ID" value="NZ_CAAAHN010000008.1"/>
</dbReference>
<protein>
    <submittedName>
        <fullName evidence="5">N5-glutamine S-adenosyl-L-methionine-dependent methyltransferase</fullName>
    </submittedName>
</protein>
<keyword evidence="6" id="KW-1185">Reference proteome</keyword>
<gene>
    <name evidence="5" type="ORF">Lgee_0777</name>
</gene>
<dbReference type="CDD" id="cd02440">
    <property type="entry name" value="AdoMet_MTases"/>
    <property type="match status" value="1"/>
</dbReference>
<evidence type="ECO:0000256" key="3">
    <source>
        <dbReference type="ARBA" id="ARBA00022691"/>
    </source>
</evidence>
<dbReference type="InterPro" id="IPR017127">
    <property type="entry name" value="Ribosome_uL3_MTase"/>
</dbReference>
<dbReference type="InterPro" id="IPR004556">
    <property type="entry name" value="HemK-like"/>
</dbReference>
<evidence type="ECO:0000313" key="5">
    <source>
        <dbReference type="EMBL" id="KTD01981.1"/>
    </source>
</evidence>
<dbReference type="EMBL" id="LNYC01000023">
    <property type="protein sequence ID" value="KTD01981.1"/>
    <property type="molecule type" value="Genomic_DNA"/>
</dbReference>
<dbReference type="GO" id="GO:0005829">
    <property type="term" value="C:cytosol"/>
    <property type="evidence" value="ECO:0007669"/>
    <property type="project" value="TreeGrafter"/>
</dbReference>
<dbReference type="NCBIfam" id="TIGR00536">
    <property type="entry name" value="hemK_fam"/>
    <property type="match status" value="1"/>
</dbReference>
<accession>A0A0W0U2W7</accession>
<dbReference type="InterPro" id="IPR007848">
    <property type="entry name" value="Small_mtfrase_dom"/>
</dbReference>
<proteinExistence type="predicted"/>
<dbReference type="Proteomes" id="UP000054785">
    <property type="component" value="Unassembled WGS sequence"/>
</dbReference>
<feature type="domain" description="Methyltransferase small" evidence="4">
    <location>
        <begin position="131"/>
        <end position="215"/>
    </location>
</feature>
<dbReference type="InterPro" id="IPR002052">
    <property type="entry name" value="DNA_methylase_N6_adenine_CS"/>
</dbReference>
<dbReference type="STRING" id="45065.Lgee_0777"/>
<dbReference type="PROSITE" id="PS00092">
    <property type="entry name" value="N6_MTASE"/>
    <property type="match status" value="1"/>
</dbReference>
<keyword evidence="2 5" id="KW-0808">Transferase</keyword>
<keyword evidence="3" id="KW-0949">S-adenosyl-L-methionine</keyword>
<dbReference type="AlphaFoldDB" id="A0A0W0U2W7"/>
<keyword evidence="1 5" id="KW-0489">Methyltransferase</keyword>
<dbReference type="PANTHER" id="PTHR47806:SF1">
    <property type="entry name" value="RIBOSOMAL PROTEIN UL3 GLUTAMINE METHYLTRANSFERASE"/>
    <property type="match status" value="1"/>
</dbReference>
<reference evidence="5 6" key="1">
    <citation type="submission" date="2015-11" db="EMBL/GenBank/DDBJ databases">
        <title>Genomic analysis of 38 Legionella species identifies large and diverse effector repertoires.</title>
        <authorList>
            <person name="Burstein D."/>
            <person name="Amaro F."/>
            <person name="Zusman T."/>
            <person name="Lifshitz Z."/>
            <person name="Cohen O."/>
            <person name="Gilbert J.A."/>
            <person name="Pupko T."/>
            <person name="Shuman H.A."/>
            <person name="Segal G."/>
        </authorList>
    </citation>
    <scope>NUCLEOTIDE SEQUENCE [LARGE SCALE GENOMIC DNA]</scope>
    <source>
        <strain evidence="5 6">ATCC 49504</strain>
    </source>
</reference>
<dbReference type="OrthoDB" id="9800643at2"/>
<dbReference type="Gene3D" id="3.40.50.150">
    <property type="entry name" value="Vaccinia Virus protein VP39"/>
    <property type="match status" value="1"/>
</dbReference>
<name>A0A0W0U2W7_9GAMM</name>
<dbReference type="PANTHER" id="PTHR47806">
    <property type="entry name" value="50S RIBOSOMAL PROTEIN L3 GLUTAMINE METHYLTRANSFERASE"/>
    <property type="match status" value="1"/>
</dbReference>
<dbReference type="GO" id="GO:0003676">
    <property type="term" value="F:nucleic acid binding"/>
    <property type="evidence" value="ECO:0007669"/>
    <property type="project" value="InterPro"/>
</dbReference>
<comment type="caution">
    <text evidence="5">The sequence shown here is derived from an EMBL/GenBank/DDBJ whole genome shotgun (WGS) entry which is preliminary data.</text>
</comment>